<feature type="transmembrane region" description="Helical" evidence="1">
    <location>
        <begin position="56"/>
        <end position="77"/>
    </location>
</feature>
<dbReference type="OrthoDB" id="6078089at2759"/>
<reference evidence="2 3" key="1">
    <citation type="submission" date="2020-06" db="EMBL/GenBank/DDBJ databases">
        <authorList>
            <person name="Li R."/>
            <person name="Bekaert M."/>
        </authorList>
    </citation>
    <scope>NUCLEOTIDE SEQUENCE [LARGE SCALE GENOMIC DNA]</scope>
    <source>
        <strain evidence="3">wild</strain>
    </source>
</reference>
<dbReference type="EMBL" id="CACVKT020007264">
    <property type="protein sequence ID" value="CAC5406802.1"/>
    <property type="molecule type" value="Genomic_DNA"/>
</dbReference>
<evidence type="ECO:0000313" key="2">
    <source>
        <dbReference type="EMBL" id="CAC5406802.1"/>
    </source>
</evidence>
<keyword evidence="1" id="KW-0812">Transmembrane</keyword>
<evidence type="ECO:0000256" key="1">
    <source>
        <dbReference type="SAM" id="Phobius"/>
    </source>
</evidence>
<accession>A0A6J8DHA3</accession>
<organism evidence="2 3">
    <name type="scientific">Mytilus coruscus</name>
    <name type="common">Sea mussel</name>
    <dbReference type="NCBI Taxonomy" id="42192"/>
    <lineage>
        <taxon>Eukaryota</taxon>
        <taxon>Metazoa</taxon>
        <taxon>Spiralia</taxon>
        <taxon>Lophotrochozoa</taxon>
        <taxon>Mollusca</taxon>
        <taxon>Bivalvia</taxon>
        <taxon>Autobranchia</taxon>
        <taxon>Pteriomorphia</taxon>
        <taxon>Mytilida</taxon>
        <taxon>Mytiloidea</taxon>
        <taxon>Mytilidae</taxon>
        <taxon>Mytilinae</taxon>
        <taxon>Mytilus</taxon>
    </lineage>
</organism>
<evidence type="ECO:0000313" key="3">
    <source>
        <dbReference type="Proteomes" id="UP000507470"/>
    </source>
</evidence>
<dbReference type="Proteomes" id="UP000507470">
    <property type="component" value="Unassembled WGS sequence"/>
</dbReference>
<name>A0A6J8DHA3_MYTCO</name>
<protein>
    <submittedName>
        <fullName evidence="2">Uncharacterized protein</fullName>
    </submittedName>
</protein>
<sequence length="177" mass="20696">MLQSEYPYSIQSTLIPTFRSKNHGFDCGVVVMILWERNLHRLSGEDIKAKGKMNSWYAGTFFAIAMTVFISLIANVVSFEAKAQGFQPFNMDRAQFQKWNDRYQKRFGFGYPASYDGFNTDSRQLMSLGQLLHRIPKEKRMGRYSANSPFAFDPYSNTYQNWREVFSGMKRFKPKEN</sequence>
<keyword evidence="1" id="KW-0472">Membrane</keyword>
<proteinExistence type="predicted"/>
<gene>
    <name evidence="2" type="ORF">MCOR_40336</name>
</gene>
<keyword evidence="3" id="KW-1185">Reference proteome</keyword>
<keyword evidence="1" id="KW-1133">Transmembrane helix</keyword>
<dbReference type="AlphaFoldDB" id="A0A6J8DHA3"/>